<name>A0A550CPL9_9AGAR</name>
<dbReference type="Proteomes" id="UP000320762">
    <property type="component" value="Unassembled WGS sequence"/>
</dbReference>
<dbReference type="AlphaFoldDB" id="A0A550CPL9"/>
<dbReference type="PANTHER" id="PTHR38702:SF1">
    <property type="entry name" value="CALPONIN-HOMOLOGY (CH) DOMAIN-CONTAINING PROTEIN"/>
    <property type="match status" value="1"/>
</dbReference>
<proteinExistence type="predicted"/>
<evidence type="ECO:0000256" key="1">
    <source>
        <dbReference type="SAM" id="MobiDB-lite"/>
    </source>
</evidence>
<reference evidence="2 3" key="1">
    <citation type="journal article" date="2019" name="New Phytol.">
        <title>Comparative genomics reveals unique wood-decay strategies and fruiting body development in the Schizophyllaceae.</title>
        <authorList>
            <person name="Almasi E."/>
            <person name="Sahu N."/>
            <person name="Krizsan K."/>
            <person name="Balint B."/>
            <person name="Kovacs G.M."/>
            <person name="Kiss B."/>
            <person name="Cseklye J."/>
            <person name="Drula E."/>
            <person name="Henrissat B."/>
            <person name="Nagy I."/>
            <person name="Chovatia M."/>
            <person name="Adam C."/>
            <person name="LaButti K."/>
            <person name="Lipzen A."/>
            <person name="Riley R."/>
            <person name="Grigoriev I.V."/>
            <person name="Nagy L.G."/>
        </authorList>
    </citation>
    <scope>NUCLEOTIDE SEQUENCE [LARGE SCALE GENOMIC DNA]</scope>
    <source>
        <strain evidence="2 3">NL-1724</strain>
    </source>
</reference>
<organism evidence="2 3">
    <name type="scientific">Schizophyllum amplum</name>
    <dbReference type="NCBI Taxonomy" id="97359"/>
    <lineage>
        <taxon>Eukaryota</taxon>
        <taxon>Fungi</taxon>
        <taxon>Dikarya</taxon>
        <taxon>Basidiomycota</taxon>
        <taxon>Agaricomycotina</taxon>
        <taxon>Agaricomycetes</taxon>
        <taxon>Agaricomycetidae</taxon>
        <taxon>Agaricales</taxon>
        <taxon>Schizophyllaceae</taxon>
        <taxon>Schizophyllum</taxon>
    </lineage>
</organism>
<evidence type="ECO:0000313" key="2">
    <source>
        <dbReference type="EMBL" id="TRM66753.1"/>
    </source>
</evidence>
<feature type="region of interest" description="Disordered" evidence="1">
    <location>
        <begin position="260"/>
        <end position="283"/>
    </location>
</feature>
<dbReference type="OrthoDB" id="2534759at2759"/>
<protein>
    <submittedName>
        <fullName evidence="2">Uncharacterized protein</fullName>
    </submittedName>
</protein>
<comment type="caution">
    <text evidence="2">The sequence shown here is derived from an EMBL/GenBank/DDBJ whole genome shotgun (WGS) entry which is preliminary data.</text>
</comment>
<accession>A0A550CPL9</accession>
<dbReference type="STRING" id="97359.A0A550CPL9"/>
<keyword evidence="3" id="KW-1185">Reference proteome</keyword>
<gene>
    <name evidence="2" type="ORF">BD626DRAFT_397338</name>
</gene>
<dbReference type="EMBL" id="VDMD01000003">
    <property type="protein sequence ID" value="TRM66753.1"/>
    <property type="molecule type" value="Genomic_DNA"/>
</dbReference>
<sequence length="686" mass="75228">MPGSDSSASTSTSPMPLTPESTGTSPDPAAARKARRQTAFYPNMNAANKPQKPFSRSAAKRESVMMLGSIEHLQHYFTKTGIAAKKKCVALATHKGLVPALGGTLHIRNTSSISRDMLGVDLPPSPIVPPSRERQFPPVLKTFETDPDSLLPGVVDDLNAVSHAWCIDETPPSTPFDVLGALKITTRTVRAIRNYVLSLPDESAGTIRAQYRSKQLGPGAIKQRQSDSSHQQDPLTLIRRSAISLLEVLRELEERSRLPLSDDAYDAQSEGSGSARAGAVTPEVGRSPAHGLGIIDLPSERDGDGMLSTGDAALSYSLIQVEGRLERVPVWEDEDDIHFDNEEERKEKREGWDERLVVDHGWLYKQDIQLDSLVKERNAVTKYLDDVDEVLFNGKQGDERGWDRAGRRLAQRSRSRTANRRASAGLAENKKIGAFFSGVPIDKKNRRVTTGMMNLMGELSLTEEPEGMEGISEDAENIEEGEGETATDDTSLDDDQVPAWARRGAFGGDELARAHAVLSDGLPAHLREVLAPPSSRDAFLGSLSSGQLLCLAYNACVRRSKKPWGYVNPDGIHDIIALMKADEAGDKKEGSKSGWTFRRIDNLRLWIGAMKLRYLLPIQQPGLPTSRSGASPTPSASPSAMQTQFTAPLIFDVKVVARRDEGWQDMLESVLLSWVDIVVEEKRGER</sequence>
<dbReference type="PANTHER" id="PTHR38702">
    <property type="entry name" value="CALPONIN-HOMOLOGY (CH) DOMAIN-CONTAINING PROTEIN"/>
    <property type="match status" value="1"/>
</dbReference>
<feature type="compositionally biased region" description="Low complexity" evidence="1">
    <location>
        <begin position="1"/>
        <end position="22"/>
    </location>
</feature>
<feature type="region of interest" description="Disordered" evidence="1">
    <location>
        <begin position="1"/>
        <end position="60"/>
    </location>
</feature>
<evidence type="ECO:0000313" key="3">
    <source>
        <dbReference type="Proteomes" id="UP000320762"/>
    </source>
</evidence>